<protein>
    <submittedName>
        <fullName evidence="2">Uncharacterized protein</fullName>
    </submittedName>
</protein>
<feature type="transmembrane region" description="Helical" evidence="1">
    <location>
        <begin position="43"/>
        <end position="66"/>
    </location>
</feature>
<comment type="caution">
    <text evidence="2">The sequence shown here is derived from an EMBL/GenBank/DDBJ whole genome shotgun (WGS) entry which is preliminary data.</text>
</comment>
<sequence>MVMVAFTIIAAAIVYMVMDFVVTNVSDQISALSPQTATTSTANFLITVWHFFPFVILLGILVYAVVQGQKRNPYEY</sequence>
<dbReference type="EMBL" id="NEXF01000232">
    <property type="protein sequence ID" value="PSO07541.1"/>
    <property type="molecule type" value="Genomic_DNA"/>
</dbReference>
<reference evidence="2 3" key="1">
    <citation type="submission" date="2017-04" db="EMBL/GenBank/DDBJ databases">
        <title>Novel microbial lineages endemic to geothermal iron-oxide mats fill important gaps in the evolutionary history of Archaea.</title>
        <authorList>
            <person name="Jay Z.J."/>
            <person name="Beam J.P."/>
            <person name="Dlakic M."/>
            <person name="Rusch D.B."/>
            <person name="Kozubal M.A."/>
            <person name="Inskeep W.P."/>
        </authorList>
    </citation>
    <scope>NUCLEOTIDE SEQUENCE [LARGE SCALE GENOMIC DNA]</scope>
    <source>
        <strain evidence="2">BE_D</strain>
    </source>
</reference>
<proteinExistence type="predicted"/>
<evidence type="ECO:0000256" key="1">
    <source>
        <dbReference type="SAM" id="Phobius"/>
    </source>
</evidence>
<keyword evidence="1" id="KW-0472">Membrane</keyword>
<dbReference type="Proteomes" id="UP000242015">
    <property type="component" value="Unassembled WGS sequence"/>
</dbReference>
<dbReference type="AlphaFoldDB" id="A0A2R6C9G9"/>
<evidence type="ECO:0000313" key="3">
    <source>
        <dbReference type="Proteomes" id="UP000242015"/>
    </source>
</evidence>
<gene>
    <name evidence="2" type="ORF">B9Q04_10340</name>
</gene>
<accession>A0A2R6C9G9</accession>
<name>A0A2R6C9G9_9ARCH</name>
<keyword evidence="1" id="KW-0812">Transmembrane</keyword>
<evidence type="ECO:0000313" key="2">
    <source>
        <dbReference type="EMBL" id="PSO07541.1"/>
    </source>
</evidence>
<organism evidence="2 3">
    <name type="scientific">Candidatus Marsarchaeota G2 archaeon BE_D</name>
    <dbReference type="NCBI Taxonomy" id="1978158"/>
    <lineage>
        <taxon>Archaea</taxon>
        <taxon>Candidatus Marsarchaeota</taxon>
        <taxon>Candidatus Marsarchaeota group 2</taxon>
    </lineage>
</organism>
<keyword evidence="1" id="KW-1133">Transmembrane helix</keyword>